<dbReference type="Pfam" id="PF07963">
    <property type="entry name" value="N_methyl"/>
    <property type="match status" value="1"/>
</dbReference>
<dbReference type="RefSeq" id="WP_199469463.1">
    <property type="nucleotide sequence ID" value="NZ_JAEMNX010000020.1"/>
</dbReference>
<feature type="transmembrane region" description="Helical" evidence="6">
    <location>
        <begin position="12"/>
        <end position="35"/>
    </location>
</feature>
<dbReference type="GO" id="GO:0015628">
    <property type="term" value="P:protein secretion by the type II secretion system"/>
    <property type="evidence" value="ECO:0007669"/>
    <property type="project" value="InterPro"/>
</dbReference>
<dbReference type="PRINTS" id="PR00885">
    <property type="entry name" value="BCTERIALGSPH"/>
</dbReference>
<proteinExistence type="predicted"/>
<protein>
    <submittedName>
        <fullName evidence="7">Type II secretion system protein</fullName>
    </submittedName>
</protein>
<organism evidence="7 8">
    <name type="scientific">Marinomonas transparens</name>
    <dbReference type="NCBI Taxonomy" id="2795388"/>
    <lineage>
        <taxon>Bacteria</taxon>
        <taxon>Pseudomonadati</taxon>
        <taxon>Pseudomonadota</taxon>
        <taxon>Gammaproteobacteria</taxon>
        <taxon>Oceanospirillales</taxon>
        <taxon>Oceanospirillaceae</taxon>
        <taxon>Marinomonas</taxon>
    </lineage>
</organism>
<name>A0A934JSF8_9GAMM</name>
<keyword evidence="3 6" id="KW-0812">Transmembrane</keyword>
<dbReference type="InterPro" id="IPR012902">
    <property type="entry name" value="N_methyl_site"/>
</dbReference>
<sequence>MMVKSGSEQRGFTLLELLVVLFILVSIVGLVSPYIAVGTDDDVLEAESQALRFVLQDVVDQSWIKGSTFVVVREPNSALSLWQEKQGEWEKLRTLYTLPKVLSFQLVTNGSEMEEALEVLDFNKNGVLVFLSSGEYLPFTLTLFSEASSEDALSDSSVTLNGDGINEIFIE</sequence>
<dbReference type="GO" id="GO:0015627">
    <property type="term" value="C:type II protein secretion system complex"/>
    <property type="evidence" value="ECO:0007669"/>
    <property type="project" value="InterPro"/>
</dbReference>
<dbReference type="GO" id="GO:0016020">
    <property type="term" value="C:membrane"/>
    <property type="evidence" value="ECO:0007669"/>
    <property type="project" value="UniProtKB-SubCell"/>
</dbReference>
<evidence type="ECO:0000256" key="4">
    <source>
        <dbReference type="ARBA" id="ARBA00022989"/>
    </source>
</evidence>
<evidence type="ECO:0000313" key="8">
    <source>
        <dbReference type="Proteomes" id="UP000628710"/>
    </source>
</evidence>
<keyword evidence="5 6" id="KW-0472">Membrane</keyword>
<accession>A0A934JSF8</accession>
<dbReference type="InterPro" id="IPR002416">
    <property type="entry name" value="T2SS_protein-GspH"/>
</dbReference>
<dbReference type="SUPFAM" id="SSF54523">
    <property type="entry name" value="Pili subunits"/>
    <property type="match status" value="1"/>
</dbReference>
<dbReference type="PROSITE" id="PS00409">
    <property type="entry name" value="PROKAR_NTER_METHYL"/>
    <property type="match status" value="1"/>
</dbReference>
<dbReference type="Proteomes" id="UP000628710">
    <property type="component" value="Unassembled WGS sequence"/>
</dbReference>
<evidence type="ECO:0000256" key="3">
    <source>
        <dbReference type="ARBA" id="ARBA00022692"/>
    </source>
</evidence>
<keyword evidence="2" id="KW-0488">Methylation</keyword>
<evidence type="ECO:0000256" key="5">
    <source>
        <dbReference type="ARBA" id="ARBA00023136"/>
    </source>
</evidence>
<evidence type="ECO:0000256" key="6">
    <source>
        <dbReference type="SAM" id="Phobius"/>
    </source>
</evidence>
<evidence type="ECO:0000256" key="2">
    <source>
        <dbReference type="ARBA" id="ARBA00022481"/>
    </source>
</evidence>
<reference evidence="7" key="1">
    <citation type="submission" date="2020-12" db="EMBL/GenBank/DDBJ databases">
        <title>Marinomonas arctica sp. nov., a psychrotolerant bacterium isolated from the Arctic.</title>
        <authorList>
            <person name="Zhang Y."/>
        </authorList>
    </citation>
    <scope>NUCLEOTIDE SEQUENCE</scope>
    <source>
        <strain evidence="7">C1424</strain>
    </source>
</reference>
<gene>
    <name evidence="7" type="ORF">I8J31_15370</name>
</gene>
<dbReference type="Gene3D" id="3.55.40.10">
    <property type="entry name" value="minor pseudopilin epsh domain"/>
    <property type="match status" value="1"/>
</dbReference>
<keyword evidence="8" id="KW-1185">Reference proteome</keyword>
<evidence type="ECO:0000313" key="7">
    <source>
        <dbReference type="EMBL" id="MBJ7539058.1"/>
    </source>
</evidence>
<dbReference type="NCBIfam" id="TIGR02532">
    <property type="entry name" value="IV_pilin_GFxxxE"/>
    <property type="match status" value="1"/>
</dbReference>
<dbReference type="AlphaFoldDB" id="A0A934JSF8"/>
<evidence type="ECO:0000256" key="1">
    <source>
        <dbReference type="ARBA" id="ARBA00004167"/>
    </source>
</evidence>
<dbReference type="EMBL" id="JAEMNX010000020">
    <property type="protein sequence ID" value="MBJ7539058.1"/>
    <property type="molecule type" value="Genomic_DNA"/>
</dbReference>
<dbReference type="InterPro" id="IPR045584">
    <property type="entry name" value="Pilin-like"/>
</dbReference>
<keyword evidence="4 6" id="KW-1133">Transmembrane helix</keyword>
<comment type="caution">
    <text evidence="7">The sequence shown here is derived from an EMBL/GenBank/DDBJ whole genome shotgun (WGS) entry which is preliminary data.</text>
</comment>
<comment type="subcellular location">
    <subcellularLocation>
        <location evidence="1">Membrane</location>
        <topology evidence="1">Single-pass membrane protein</topology>
    </subcellularLocation>
</comment>